<dbReference type="EMBL" id="KN611759">
    <property type="protein sequence ID" value="KHJ76433.1"/>
    <property type="molecule type" value="Genomic_DNA"/>
</dbReference>
<evidence type="ECO:0000313" key="2">
    <source>
        <dbReference type="EMBL" id="KHJ76433.1"/>
    </source>
</evidence>
<proteinExistence type="predicted"/>
<gene>
    <name evidence="2" type="ORF">OESDEN_23947</name>
</gene>
<sequence length="187" mass="21890">MIYHFRVAALQPRLVTMLRVQLTAIANITKSRLLDQSLNIREDIEELRQMLDDVHDGDLEEIQKILEDTTVLYDQISRGIAIPSLADSWTMTEAAEAESDYSDEEEDTKEDSEWQAEMTAIQNTHQSELETIRHHYEHQLKSMRERIEHEEARRRKLQEELVQITVRLLQFLPSICASPNYTPFPDP</sequence>
<organism evidence="2 3">
    <name type="scientific">Oesophagostomum dentatum</name>
    <name type="common">Nodular worm</name>
    <dbReference type="NCBI Taxonomy" id="61180"/>
    <lineage>
        <taxon>Eukaryota</taxon>
        <taxon>Metazoa</taxon>
        <taxon>Ecdysozoa</taxon>
        <taxon>Nematoda</taxon>
        <taxon>Chromadorea</taxon>
        <taxon>Rhabditida</taxon>
        <taxon>Rhabditina</taxon>
        <taxon>Rhabditomorpha</taxon>
        <taxon>Strongyloidea</taxon>
        <taxon>Strongylidae</taxon>
        <taxon>Oesophagostomum</taxon>
    </lineage>
</organism>
<name>A0A0B1RTM2_OESDE</name>
<protein>
    <submittedName>
        <fullName evidence="2">Uncharacterized protein</fullName>
    </submittedName>
</protein>
<evidence type="ECO:0000313" key="3">
    <source>
        <dbReference type="Proteomes" id="UP000053660"/>
    </source>
</evidence>
<dbReference type="AlphaFoldDB" id="A0A0B1RTM2"/>
<reference evidence="2 3" key="1">
    <citation type="submission" date="2014-03" db="EMBL/GenBank/DDBJ databases">
        <title>Draft genome of the hookworm Oesophagostomum dentatum.</title>
        <authorList>
            <person name="Mitreva M."/>
        </authorList>
    </citation>
    <scope>NUCLEOTIDE SEQUENCE [LARGE SCALE GENOMIC DNA]</scope>
    <source>
        <strain evidence="2 3">OD-Hann</strain>
    </source>
</reference>
<evidence type="ECO:0000256" key="1">
    <source>
        <dbReference type="SAM" id="Coils"/>
    </source>
</evidence>
<keyword evidence="1" id="KW-0175">Coiled coil</keyword>
<feature type="coiled-coil region" evidence="1">
    <location>
        <begin position="133"/>
        <end position="167"/>
    </location>
</feature>
<keyword evidence="3" id="KW-1185">Reference proteome</keyword>
<dbReference type="OrthoDB" id="9942268at2759"/>
<dbReference type="Proteomes" id="UP000053660">
    <property type="component" value="Unassembled WGS sequence"/>
</dbReference>
<accession>A0A0B1RTM2</accession>